<keyword evidence="4" id="KW-0723">Serine/threonine-protein kinase</keyword>
<keyword evidence="2" id="KW-0067">ATP-binding</keyword>
<evidence type="ECO:0000256" key="2">
    <source>
        <dbReference type="ARBA" id="ARBA00022840"/>
    </source>
</evidence>
<comment type="caution">
    <text evidence="4">The sequence shown here is derived from an EMBL/GenBank/DDBJ whole genome shotgun (WGS) entry which is preliminary data.</text>
</comment>
<gene>
    <name evidence="4" type="ORF">ENN26_04180</name>
</gene>
<reference evidence="4" key="1">
    <citation type="journal article" date="2020" name="mSystems">
        <title>Genome- and Community-Level Interaction Insights into Carbon Utilization and Element Cycling Functions of Hydrothermarchaeota in Hydrothermal Sediment.</title>
        <authorList>
            <person name="Zhou Z."/>
            <person name="Liu Y."/>
            <person name="Xu W."/>
            <person name="Pan J."/>
            <person name="Luo Z.H."/>
            <person name="Li M."/>
        </authorList>
    </citation>
    <scope>NUCLEOTIDE SEQUENCE [LARGE SCALE GENOMIC DNA]</scope>
    <source>
        <strain evidence="4">SpSt-116</strain>
    </source>
</reference>
<accession>A0A7C1CDS6</accession>
<feature type="domain" description="Protein kinase" evidence="3">
    <location>
        <begin position="424"/>
        <end position="687"/>
    </location>
</feature>
<dbReference type="Pfam" id="PF00069">
    <property type="entry name" value="Pkinase"/>
    <property type="match status" value="1"/>
</dbReference>
<dbReference type="PANTHER" id="PTHR44329">
    <property type="entry name" value="SERINE/THREONINE-PROTEIN KINASE TNNI3K-RELATED"/>
    <property type="match status" value="1"/>
</dbReference>
<dbReference type="SMART" id="SM00220">
    <property type="entry name" value="S_TKc"/>
    <property type="match status" value="1"/>
</dbReference>
<dbReference type="Gene3D" id="1.10.510.10">
    <property type="entry name" value="Transferase(Phosphotransferase) domain 1"/>
    <property type="match status" value="1"/>
</dbReference>
<keyword evidence="4" id="KW-0808">Transferase</keyword>
<sequence>MEKLLEVQLKALYDPGEKVLEIKSYKDGFLALTESSKILFFNQVDNLQFGDLGLGSRFFHYSWEKNDKIATFYEDSQGTTITMLNLNTGEKFSTHISDKVSGIQSTDYGVLYWGPSKTGLFKGYIALATSSGGWSSEVPMLQTASCWGDILYAVAYNGKVYKARFTSTQPPAFSEVTSISGRVKKIIPLESTAFIIGTNKATILGPQPKTLDLGEEILYAKAVGKWAFLATANYTILLDLDTFTPIRLDTGRVFDIDGYGETAYILTSDEIIELINGQVARRISLGGLPATILRAGKDFALYFFQILAYATVETPQISAVAKLVNVKDTGEAIYEVEALVKTPSTLKPVSGRVTLMIGDEVIEGQLDEAGRATFRVEVRESAKLSIAPATGELKPAELVLSPPKKKPTELGKGDVLVRSDGASWYLQEKLGSGGFGTVYRVLDPILERSLAVKILPITGEENAEKLRSLLEEAWFLAQASQKLNKEKKIVVEMHGIEKFTIADLTGSKRGTIYGLVMEYVEGGSLASLISTGTAPIELRINIAVALAEALARLHSEGIVHGDLKPQNVLLRQNRPLLTDFGTARLFKAAGEILPVLAYTPAYAPPEALAKTITDKSDVYSLGTMLIELFTGELPAPQSTNIPAKAVEKIRRIKGGNALCDLISRMRREKPEHRPSSQQVYEEIARVLSFHHKETRI</sequence>
<protein>
    <submittedName>
        <fullName evidence="4">Serine/threonine protein kinase</fullName>
    </submittedName>
</protein>
<dbReference type="PROSITE" id="PS50011">
    <property type="entry name" value="PROTEIN_KINASE_DOM"/>
    <property type="match status" value="1"/>
</dbReference>
<dbReference type="PROSITE" id="PS00107">
    <property type="entry name" value="PROTEIN_KINASE_ATP"/>
    <property type="match status" value="1"/>
</dbReference>
<name>A0A7C1CDS6_9CREN</name>
<evidence type="ECO:0000313" key="4">
    <source>
        <dbReference type="EMBL" id="HDP14961.1"/>
    </source>
</evidence>
<dbReference type="InterPro" id="IPR017441">
    <property type="entry name" value="Protein_kinase_ATP_BS"/>
</dbReference>
<dbReference type="PROSITE" id="PS00108">
    <property type="entry name" value="PROTEIN_KINASE_ST"/>
    <property type="match status" value="1"/>
</dbReference>
<dbReference type="AlphaFoldDB" id="A0A7C1CDS6"/>
<dbReference type="CDD" id="cd14014">
    <property type="entry name" value="STKc_PknB_like"/>
    <property type="match status" value="1"/>
</dbReference>
<dbReference type="SUPFAM" id="SSF56112">
    <property type="entry name" value="Protein kinase-like (PK-like)"/>
    <property type="match status" value="1"/>
</dbReference>
<dbReference type="GO" id="GO:0004674">
    <property type="term" value="F:protein serine/threonine kinase activity"/>
    <property type="evidence" value="ECO:0007669"/>
    <property type="project" value="UniProtKB-KW"/>
</dbReference>
<dbReference type="InterPro" id="IPR011009">
    <property type="entry name" value="Kinase-like_dom_sf"/>
</dbReference>
<dbReference type="GO" id="GO:0005524">
    <property type="term" value="F:ATP binding"/>
    <property type="evidence" value="ECO:0007669"/>
    <property type="project" value="UniProtKB-KW"/>
</dbReference>
<keyword evidence="4" id="KW-0418">Kinase</keyword>
<proteinExistence type="predicted"/>
<dbReference type="InterPro" id="IPR008271">
    <property type="entry name" value="Ser/Thr_kinase_AS"/>
</dbReference>
<dbReference type="InterPro" id="IPR000719">
    <property type="entry name" value="Prot_kinase_dom"/>
</dbReference>
<keyword evidence="1" id="KW-0547">Nucleotide-binding</keyword>
<evidence type="ECO:0000256" key="1">
    <source>
        <dbReference type="ARBA" id="ARBA00022741"/>
    </source>
</evidence>
<dbReference type="EMBL" id="DSAY01000076">
    <property type="protein sequence ID" value="HDP14961.1"/>
    <property type="molecule type" value="Genomic_DNA"/>
</dbReference>
<dbReference type="InterPro" id="IPR051681">
    <property type="entry name" value="Ser/Thr_Kinases-Pseudokinases"/>
</dbReference>
<evidence type="ECO:0000259" key="3">
    <source>
        <dbReference type="PROSITE" id="PS50011"/>
    </source>
</evidence>
<organism evidence="4">
    <name type="scientific">Thermofilum adornatum</name>
    <dbReference type="NCBI Taxonomy" id="1365176"/>
    <lineage>
        <taxon>Archaea</taxon>
        <taxon>Thermoproteota</taxon>
        <taxon>Thermoprotei</taxon>
        <taxon>Thermofilales</taxon>
        <taxon>Thermofilaceae</taxon>
        <taxon>Thermofilum</taxon>
    </lineage>
</organism>